<dbReference type="SUPFAM" id="SSF47819">
    <property type="entry name" value="HRDC-like"/>
    <property type="match status" value="2"/>
</dbReference>
<dbReference type="HAMAP" id="MF_01899">
    <property type="entry name" value="RNase_D"/>
    <property type="match status" value="1"/>
</dbReference>
<dbReference type="EC" id="3.1.13.5" evidence="6"/>
<dbReference type="SMART" id="SM00474">
    <property type="entry name" value="35EXOc"/>
    <property type="match status" value="1"/>
</dbReference>
<dbReference type="InterPro" id="IPR036397">
    <property type="entry name" value="RNaseH_sf"/>
</dbReference>
<dbReference type="SUPFAM" id="SSF53098">
    <property type="entry name" value="Ribonuclease H-like"/>
    <property type="match status" value="1"/>
</dbReference>
<keyword evidence="2 6" id="KW-0819">tRNA processing</keyword>
<dbReference type="GO" id="GO:0005737">
    <property type="term" value="C:cytoplasm"/>
    <property type="evidence" value="ECO:0007669"/>
    <property type="project" value="UniProtKB-SubCell"/>
</dbReference>
<protein>
    <recommendedName>
        <fullName evidence="6">Ribonuclease D</fullName>
        <shortName evidence="6">RNase D</shortName>
        <ecNumber evidence="6">3.1.13.5</ecNumber>
    </recommendedName>
</protein>
<comment type="cofactor">
    <cofactor evidence="6">
        <name>a divalent metal cation</name>
        <dbReference type="ChEBI" id="CHEBI:60240"/>
    </cofactor>
</comment>
<dbReference type="Gene3D" id="1.10.150.80">
    <property type="entry name" value="HRDC domain"/>
    <property type="match status" value="2"/>
</dbReference>
<evidence type="ECO:0000256" key="2">
    <source>
        <dbReference type="ARBA" id="ARBA00022694"/>
    </source>
</evidence>
<dbReference type="GO" id="GO:0008408">
    <property type="term" value="F:3'-5' exonuclease activity"/>
    <property type="evidence" value="ECO:0007669"/>
    <property type="project" value="InterPro"/>
</dbReference>
<evidence type="ECO:0000256" key="1">
    <source>
        <dbReference type="ARBA" id="ARBA00022490"/>
    </source>
</evidence>
<dbReference type="InterPro" id="IPR006292">
    <property type="entry name" value="RNase_D"/>
</dbReference>
<organism evidence="8 9">
    <name type="scientific">Proteobacteria bacterium 228</name>
    <dbReference type="NCBI Taxonomy" id="2083153"/>
    <lineage>
        <taxon>Bacteria</taxon>
        <taxon>Pseudomonadati</taxon>
        <taxon>Pseudomonadota</taxon>
    </lineage>
</organism>
<comment type="catalytic activity">
    <reaction evidence="6">
        <text>Exonucleolytic cleavage that removes extra residues from the 3'-terminus of tRNA to produce 5'-mononucleotides.</text>
        <dbReference type="EC" id="3.1.13.5"/>
    </reaction>
</comment>
<dbReference type="SMART" id="SM00341">
    <property type="entry name" value="HRDC"/>
    <property type="match status" value="1"/>
</dbReference>
<dbReference type="CDD" id="cd06142">
    <property type="entry name" value="RNaseD_exo"/>
    <property type="match status" value="1"/>
</dbReference>
<keyword evidence="1 6" id="KW-0963">Cytoplasm</keyword>
<keyword evidence="5 6" id="KW-0269">Exonuclease</keyword>
<name>A0A2S5KNF2_9PROT</name>
<reference evidence="8 9" key="1">
    <citation type="submission" date="2018-02" db="EMBL/GenBank/DDBJ databases">
        <title>novel marine gammaproteobacteria from coastal saline agro ecosystem.</title>
        <authorList>
            <person name="Krishnan R."/>
            <person name="Ramesh Kumar N."/>
        </authorList>
    </citation>
    <scope>NUCLEOTIDE SEQUENCE [LARGE SCALE GENOMIC DNA]</scope>
    <source>
        <strain evidence="8 9">228</strain>
    </source>
</reference>
<evidence type="ECO:0000256" key="5">
    <source>
        <dbReference type="ARBA" id="ARBA00022839"/>
    </source>
</evidence>
<evidence type="ECO:0000256" key="4">
    <source>
        <dbReference type="ARBA" id="ARBA00022801"/>
    </source>
</evidence>
<dbReference type="GO" id="GO:0000166">
    <property type="term" value="F:nucleotide binding"/>
    <property type="evidence" value="ECO:0007669"/>
    <property type="project" value="InterPro"/>
</dbReference>
<dbReference type="Pfam" id="PF01612">
    <property type="entry name" value="DNA_pol_A_exo1"/>
    <property type="match status" value="1"/>
</dbReference>
<comment type="caution">
    <text evidence="8">The sequence shown here is derived from an EMBL/GenBank/DDBJ whole genome shotgun (WGS) entry which is preliminary data.</text>
</comment>
<dbReference type="GO" id="GO:0033890">
    <property type="term" value="F:ribonuclease D activity"/>
    <property type="evidence" value="ECO:0007669"/>
    <property type="project" value="UniProtKB-UniRule"/>
</dbReference>
<dbReference type="InterPro" id="IPR010997">
    <property type="entry name" value="HRDC-like_sf"/>
</dbReference>
<comment type="similarity">
    <text evidence="6">Belongs to the RNase D family.</text>
</comment>
<keyword evidence="4 6" id="KW-0378">Hydrolase</keyword>
<dbReference type="Gene3D" id="3.30.420.10">
    <property type="entry name" value="Ribonuclease H-like superfamily/Ribonuclease H"/>
    <property type="match status" value="1"/>
</dbReference>
<dbReference type="AlphaFoldDB" id="A0A2S5KNF2"/>
<dbReference type="OrthoDB" id="9800549at2"/>
<proteinExistence type="inferred from homology"/>
<keyword evidence="3 6" id="KW-0540">Nuclease</keyword>
<dbReference type="GO" id="GO:0003676">
    <property type="term" value="F:nucleic acid binding"/>
    <property type="evidence" value="ECO:0007669"/>
    <property type="project" value="InterPro"/>
</dbReference>
<dbReference type="GO" id="GO:0042780">
    <property type="term" value="P:tRNA 3'-end processing"/>
    <property type="evidence" value="ECO:0007669"/>
    <property type="project" value="UniProtKB-UniRule"/>
</dbReference>
<dbReference type="PROSITE" id="PS50967">
    <property type="entry name" value="HRDC"/>
    <property type="match status" value="1"/>
</dbReference>
<dbReference type="InterPro" id="IPR012337">
    <property type="entry name" value="RNaseH-like_sf"/>
</dbReference>
<evidence type="ECO:0000313" key="9">
    <source>
        <dbReference type="Proteomes" id="UP000238196"/>
    </source>
</evidence>
<dbReference type="PANTHER" id="PTHR47649">
    <property type="entry name" value="RIBONUCLEASE D"/>
    <property type="match status" value="1"/>
</dbReference>
<dbReference type="InterPro" id="IPR002562">
    <property type="entry name" value="3'-5'_exonuclease_dom"/>
</dbReference>
<sequence>MTEAIMPEYEWVADNASLARCCKRWLKRQSLMIDTEFERTQTFYPRPGLIQVYDGEQITLIDPLKVTDMAPLREVLTDPAVLKAVHSGSEDVELFIHRLAITPQPLFDTQIAAAYAGVGQGMGFQRLVESLTGTVLSKEQTRSDWLQRPLSEAQCHYASEDVFWLLPVFEELYAKLQTLGRLRWLLDDTSEQVAQIARGVAPQDYYAKVKMAWQLKPRELAILRDLCDWREGIARSQDLSRNMVMPDRVLFEVAKRKPFKLEQLMGIEGARAHLVKRHGKAVLAIVEAVRALPDEALPPALPKPLSKSAQQRLNTIRGRIDTVAEPLNVPVDMLARKRDLEVLARRPELLALPDKWPVGLQGWRGELLSECLSSLRFNE</sequence>
<evidence type="ECO:0000313" key="8">
    <source>
        <dbReference type="EMBL" id="PPC76059.1"/>
    </source>
</evidence>
<comment type="function">
    <text evidence="6">Exonuclease involved in the 3' processing of various precursor tRNAs. Initiates hydrolysis at the 3'-terminus of an RNA molecule and releases 5'-mononucleotides.</text>
</comment>
<feature type="domain" description="HRDC" evidence="7">
    <location>
        <begin position="216"/>
        <end position="296"/>
    </location>
</feature>
<evidence type="ECO:0000256" key="3">
    <source>
        <dbReference type="ARBA" id="ARBA00022722"/>
    </source>
</evidence>
<dbReference type="InterPro" id="IPR051086">
    <property type="entry name" value="RNase_D-like"/>
</dbReference>
<dbReference type="NCBIfam" id="TIGR01388">
    <property type="entry name" value="rnd"/>
    <property type="match status" value="1"/>
</dbReference>
<dbReference type="Proteomes" id="UP000238196">
    <property type="component" value="Unassembled WGS sequence"/>
</dbReference>
<dbReference type="EMBL" id="PRLP01000057">
    <property type="protein sequence ID" value="PPC76059.1"/>
    <property type="molecule type" value="Genomic_DNA"/>
</dbReference>
<dbReference type="PANTHER" id="PTHR47649:SF1">
    <property type="entry name" value="RIBONUCLEASE D"/>
    <property type="match status" value="1"/>
</dbReference>
<gene>
    <name evidence="6 8" type="primary">rnd</name>
    <name evidence="8" type="ORF">C4K68_16825</name>
</gene>
<evidence type="ECO:0000259" key="7">
    <source>
        <dbReference type="PROSITE" id="PS50967"/>
    </source>
</evidence>
<dbReference type="InterPro" id="IPR044876">
    <property type="entry name" value="HRDC_dom_sf"/>
</dbReference>
<dbReference type="InterPro" id="IPR002121">
    <property type="entry name" value="HRDC_dom"/>
</dbReference>
<accession>A0A2S5KNF2</accession>
<dbReference type="Pfam" id="PF00570">
    <property type="entry name" value="HRDC"/>
    <property type="match status" value="1"/>
</dbReference>
<evidence type="ECO:0000256" key="6">
    <source>
        <dbReference type="HAMAP-Rule" id="MF_01899"/>
    </source>
</evidence>
<comment type="subcellular location">
    <subcellularLocation>
        <location evidence="6">Cytoplasm</location>
    </subcellularLocation>
</comment>